<dbReference type="GO" id="GO:0016787">
    <property type="term" value="F:hydrolase activity"/>
    <property type="evidence" value="ECO:0007669"/>
    <property type="project" value="UniProtKB-KW"/>
</dbReference>
<keyword evidence="2" id="KW-0677">Repeat</keyword>
<comment type="pathway">
    <text evidence="6">Carbohydrate metabolism; fructoselysine degradation; D-glucose 6-phosphate and lysine from fructoselysine: step 2/2.</text>
</comment>
<dbReference type="CDD" id="cd05009">
    <property type="entry name" value="SIS_GlmS_GlmD_2"/>
    <property type="match status" value="1"/>
</dbReference>
<dbReference type="SUPFAM" id="SSF53697">
    <property type="entry name" value="SIS domain"/>
    <property type="match status" value="1"/>
</dbReference>
<evidence type="ECO:0000256" key="4">
    <source>
        <dbReference type="ARBA" id="ARBA00052280"/>
    </source>
</evidence>
<dbReference type="Proteomes" id="UP000254052">
    <property type="component" value="Unassembled WGS sequence"/>
</dbReference>
<evidence type="ECO:0000256" key="7">
    <source>
        <dbReference type="ARBA" id="ARBA00071820"/>
    </source>
</evidence>
<evidence type="ECO:0000256" key="3">
    <source>
        <dbReference type="ARBA" id="ARBA00022801"/>
    </source>
</evidence>
<evidence type="ECO:0000313" key="10">
    <source>
        <dbReference type="Proteomes" id="UP000254052"/>
    </source>
</evidence>
<keyword evidence="3 9" id="KW-0378">Hydrolase</keyword>
<dbReference type="AlphaFoldDB" id="A0A377D924"/>
<dbReference type="GO" id="GO:1901135">
    <property type="term" value="P:carbohydrate derivative metabolic process"/>
    <property type="evidence" value="ECO:0007669"/>
    <property type="project" value="InterPro"/>
</dbReference>
<sequence>MITRLAPNAEIGKIKNDLKQLPNALGHLVRTWEEKGRQLGELASQWPMIYTVAAGPLRPLGYKEGIVTLMEFTWTHGCVIESGEFRHGPLEIVEPGVPFLFLLGNDESRHTTERAINFVKQRTDNVIVIDYAEISQGLHPWLAPFLMFVPMEWLCYYLSIYKDHNPDERRYYGGSGGILIPLPARQRAGFTQGVTPMKTGMFTCGHQRLPIEHAFRDASELGYDGIEIWGGRPHAFAPDLKAGGIKQIKALAQTYQMPIIGYTPETNGYPYNMMLSDEHMRRESLDMIKLAMDMAKEMNAGYTLISAAHAGYLTPPNVIWGRLAENLSELCEYAENIGMDLILEPLTPYESNVVCNANDVLHALALVPSPRLFSMVDICAPYVQAEPVMSYFDKLGDKLRHLHIVDSDGASDTHYIPGEGKMPLRELMRDIIERGYEGYCTVELVTMYMNEPRLYARQALERFRALLPEDER</sequence>
<dbReference type="InterPro" id="IPR013022">
    <property type="entry name" value="Xyl_isomerase-like_TIM-brl"/>
</dbReference>
<reference evidence="9 10" key="1">
    <citation type="submission" date="2018-06" db="EMBL/GenBank/DDBJ databases">
        <authorList>
            <consortium name="Pathogen Informatics"/>
            <person name="Doyle S."/>
        </authorList>
    </citation>
    <scope>NUCLEOTIDE SEQUENCE [LARGE SCALE GENOMIC DNA]</scope>
    <source>
        <strain evidence="9 10">NCTC9962</strain>
    </source>
</reference>
<dbReference type="PANTHER" id="PTHR12110">
    <property type="entry name" value="HYDROXYPYRUVATE ISOMERASE"/>
    <property type="match status" value="1"/>
</dbReference>
<accession>A0A377D924</accession>
<dbReference type="NCBIfam" id="NF007360">
    <property type="entry name" value="PRK09856.1"/>
    <property type="match status" value="1"/>
</dbReference>
<comment type="function">
    <text evidence="5">Catalyzes the reversible conversion of fructoselysine 6-phosphate to glucose 6-phosphate and lysine. Functions in a fructoselysine degradation pathway that allows E.coli to grow on fructoselysine or psicoselysine.</text>
</comment>
<gene>
    <name evidence="9" type="primary">frlC</name>
    <name evidence="9" type="ORF">NCTC9962_06690</name>
</gene>
<dbReference type="Gene3D" id="3.40.50.10490">
    <property type="entry name" value="Glucose-6-phosphate isomerase like protein, domain 1"/>
    <property type="match status" value="1"/>
</dbReference>
<dbReference type="InterPro" id="IPR035490">
    <property type="entry name" value="GlmS/FrlB_SIS"/>
</dbReference>
<evidence type="ECO:0000256" key="6">
    <source>
        <dbReference type="ARBA" id="ARBA00060534"/>
    </source>
</evidence>
<name>A0A377D924_ECOLX</name>
<dbReference type="Gene3D" id="3.20.20.150">
    <property type="entry name" value="Divalent-metal-dependent TIM barrel enzymes"/>
    <property type="match status" value="1"/>
</dbReference>
<comment type="catalytic activity">
    <reaction evidence="4">
        <text>N(6)-(6-phospho-D-fructosyl)-L-lysine + H2O = D-glucose 6-phosphate + L-lysine</text>
        <dbReference type="Rhea" id="RHEA:28382"/>
        <dbReference type="ChEBI" id="CHEBI:15377"/>
        <dbReference type="ChEBI" id="CHEBI:32551"/>
        <dbReference type="ChEBI" id="CHEBI:61392"/>
        <dbReference type="ChEBI" id="CHEBI:61548"/>
    </reaction>
</comment>
<dbReference type="InterPro" id="IPR050312">
    <property type="entry name" value="IolE/XylAMocC-like"/>
</dbReference>
<dbReference type="FunFam" id="3.40.50.10490:FF:000034">
    <property type="entry name" value="Fructoselysine 6-phosphate deglycase"/>
    <property type="match status" value="1"/>
</dbReference>
<feature type="domain" description="Xylose isomerase-like TIM barrel" evidence="8">
    <location>
        <begin position="215"/>
        <end position="465"/>
    </location>
</feature>
<evidence type="ECO:0000256" key="2">
    <source>
        <dbReference type="ARBA" id="ARBA00022737"/>
    </source>
</evidence>
<evidence type="ECO:0000313" key="9">
    <source>
        <dbReference type="EMBL" id="STM17592.1"/>
    </source>
</evidence>
<dbReference type="GO" id="GO:0097367">
    <property type="term" value="F:carbohydrate derivative binding"/>
    <property type="evidence" value="ECO:0007669"/>
    <property type="project" value="InterPro"/>
</dbReference>
<dbReference type="InterPro" id="IPR046348">
    <property type="entry name" value="SIS_dom_sf"/>
</dbReference>
<dbReference type="SUPFAM" id="SSF51658">
    <property type="entry name" value="Xylose isomerase-like"/>
    <property type="match status" value="1"/>
</dbReference>
<comment type="subunit">
    <text evidence="1">Homododecamer.</text>
</comment>
<dbReference type="PANTHER" id="PTHR12110:SF21">
    <property type="entry name" value="XYLOSE ISOMERASE-LIKE TIM BARREL DOMAIN-CONTAINING PROTEIN"/>
    <property type="match status" value="1"/>
</dbReference>
<dbReference type="EMBL" id="UGED01000019">
    <property type="protein sequence ID" value="STM17592.1"/>
    <property type="molecule type" value="Genomic_DNA"/>
</dbReference>
<evidence type="ECO:0000259" key="8">
    <source>
        <dbReference type="Pfam" id="PF01261"/>
    </source>
</evidence>
<proteinExistence type="predicted"/>
<evidence type="ECO:0000256" key="5">
    <source>
        <dbReference type="ARBA" id="ARBA00057798"/>
    </source>
</evidence>
<organism evidence="9 10">
    <name type="scientific">Escherichia coli</name>
    <dbReference type="NCBI Taxonomy" id="562"/>
    <lineage>
        <taxon>Bacteria</taxon>
        <taxon>Pseudomonadati</taxon>
        <taxon>Pseudomonadota</taxon>
        <taxon>Gammaproteobacteria</taxon>
        <taxon>Enterobacterales</taxon>
        <taxon>Enterobacteriaceae</taxon>
        <taxon>Escherichia</taxon>
    </lineage>
</organism>
<protein>
    <recommendedName>
        <fullName evidence="7">Fructoselysine 6-phosphate deglycase</fullName>
    </recommendedName>
</protein>
<dbReference type="Pfam" id="PF01261">
    <property type="entry name" value="AP_endonuc_2"/>
    <property type="match status" value="1"/>
</dbReference>
<evidence type="ECO:0000256" key="1">
    <source>
        <dbReference type="ARBA" id="ARBA00011193"/>
    </source>
</evidence>
<dbReference type="InterPro" id="IPR036237">
    <property type="entry name" value="Xyl_isomerase-like_sf"/>
</dbReference>